<protein>
    <submittedName>
        <fullName evidence="13">PTGER4 protein</fullName>
    </submittedName>
</protein>
<dbReference type="GO" id="GO:0007189">
    <property type="term" value="P:adenylate cyclase-activating G protein-coupled receptor signaling pathway"/>
    <property type="evidence" value="ECO:0007669"/>
    <property type="project" value="TreeGrafter"/>
</dbReference>
<comment type="subcellular location">
    <subcellularLocation>
        <location evidence="1">Cell membrane</location>
        <topology evidence="1">Multi-pass membrane protein</topology>
    </subcellularLocation>
</comment>
<dbReference type="OrthoDB" id="10018871at2759"/>
<feature type="transmembrane region" description="Helical" evidence="11">
    <location>
        <begin position="27"/>
        <end position="48"/>
    </location>
</feature>
<dbReference type="SUPFAM" id="SSF81321">
    <property type="entry name" value="Family A G protein-coupled receptor-like"/>
    <property type="match status" value="1"/>
</dbReference>
<keyword evidence="2" id="KW-1003">Cell membrane</keyword>
<comment type="similarity">
    <text evidence="10">Belongs to the G-protein coupled receptor 1 family.</text>
</comment>
<name>A0A8J9ZEB4_BRALA</name>
<gene>
    <name evidence="13" type="primary">PTGER4</name>
    <name evidence="13" type="ORF">BLAG_LOCUS12288</name>
</gene>
<evidence type="ECO:0000256" key="1">
    <source>
        <dbReference type="ARBA" id="ARBA00004651"/>
    </source>
</evidence>
<dbReference type="Gene3D" id="1.20.1070.10">
    <property type="entry name" value="Rhodopsin 7-helix transmembrane proteins"/>
    <property type="match status" value="1"/>
</dbReference>
<feature type="transmembrane region" description="Helical" evidence="11">
    <location>
        <begin position="60"/>
        <end position="81"/>
    </location>
</feature>
<evidence type="ECO:0000256" key="2">
    <source>
        <dbReference type="ARBA" id="ARBA00022475"/>
    </source>
</evidence>
<evidence type="ECO:0000256" key="5">
    <source>
        <dbReference type="ARBA" id="ARBA00023040"/>
    </source>
</evidence>
<feature type="domain" description="G-protein coupled receptors family 1 profile" evidence="12">
    <location>
        <begin position="39"/>
        <end position="300"/>
    </location>
</feature>
<dbReference type="GO" id="GO:0007204">
    <property type="term" value="P:positive regulation of cytosolic calcium ion concentration"/>
    <property type="evidence" value="ECO:0007669"/>
    <property type="project" value="TreeGrafter"/>
</dbReference>
<dbReference type="GO" id="GO:0005886">
    <property type="term" value="C:plasma membrane"/>
    <property type="evidence" value="ECO:0007669"/>
    <property type="project" value="UniProtKB-SubCell"/>
</dbReference>
<dbReference type="PANTHER" id="PTHR11866:SF16">
    <property type="entry name" value="PROSTAGLANDIN E2 RECEPTOR EP4 SUBTYPE-LIKE PROTEIN"/>
    <property type="match status" value="1"/>
</dbReference>
<evidence type="ECO:0000313" key="14">
    <source>
        <dbReference type="Proteomes" id="UP000838412"/>
    </source>
</evidence>
<dbReference type="PRINTS" id="PR00237">
    <property type="entry name" value="GPCRRHODOPSN"/>
</dbReference>
<keyword evidence="9 10" id="KW-0807">Transducer</keyword>
<keyword evidence="5 10" id="KW-0297">G-protein coupled receptor</keyword>
<organism evidence="13 14">
    <name type="scientific">Branchiostoma lanceolatum</name>
    <name type="common">Common lancelet</name>
    <name type="synonym">Amphioxus lanceolatum</name>
    <dbReference type="NCBI Taxonomy" id="7740"/>
    <lineage>
        <taxon>Eukaryota</taxon>
        <taxon>Metazoa</taxon>
        <taxon>Chordata</taxon>
        <taxon>Cephalochordata</taxon>
        <taxon>Leptocardii</taxon>
        <taxon>Amphioxiformes</taxon>
        <taxon>Branchiostomatidae</taxon>
        <taxon>Branchiostoma</taxon>
    </lineage>
</organism>
<keyword evidence="7 10" id="KW-0675">Receptor</keyword>
<dbReference type="GO" id="GO:0004930">
    <property type="term" value="F:G protein-coupled receptor activity"/>
    <property type="evidence" value="ECO:0007669"/>
    <property type="project" value="UniProtKB-KW"/>
</dbReference>
<sequence>MYGKDLDELLNCTGKEDAYKVNYGGGWSGAFISVFTSVSNFCVIVSVVKKLRREVSVPAVLVLGLAVHDFSAGAFSFPLVTAAYFRGMCWTGGWHACAYNAFMHIFLLTSSQFAVVLIAADRFTALILPFRYATWARPGRAVCGLIAITVFSAVFAVLPLLDVVSVVPIFEVVCSFDWADSSASGRFYIYWAVVQGCVLIAILLAMNVFVIIEVRRMNSRVERVPLSKKEGETRRGRRGQEKYSEFTLLVIMVSVVFIVCTAPILVRTLFNQLDILPSKSADYAAKRLSIISSMINPHLYWTFRPKARKAIFKFFREKCNRLKRPGNDNDSPDDGEKTAEASLAATHADLSQNRNMMALKELLADPIKVKQIADELENPTKFTRCHKNQSRKMTLVAEVDYPGLCDIELEQDFLRKKEPPSRVSDVDLKVT</sequence>
<evidence type="ECO:0000313" key="13">
    <source>
        <dbReference type="EMBL" id="CAH1252120.1"/>
    </source>
</evidence>
<dbReference type="PROSITE" id="PS50262">
    <property type="entry name" value="G_PROTEIN_RECEP_F1_2"/>
    <property type="match status" value="1"/>
</dbReference>
<feature type="transmembrane region" description="Helical" evidence="11">
    <location>
        <begin position="188"/>
        <end position="212"/>
    </location>
</feature>
<dbReference type="InterPro" id="IPR017452">
    <property type="entry name" value="GPCR_Rhodpsn_7TM"/>
</dbReference>
<proteinExistence type="inferred from homology"/>
<evidence type="ECO:0000256" key="9">
    <source>
        <dbReference type="ARBA" id="ARBA00023224"/>
    </source>
</evidence>
<dbReference type="Pfam" id="PF00001">
    <property type="entry name" value="7tm_1"/>
    <property type="match status" value="1"/>
</dbReference>
<evidence type="ECO:0000256" key="8">
    <source>
        <dbReference type="ARBA" id="ARBA00023180"/>
    </source>
</evidence>
<feature type="transmembrane region" description="Helical" evidence="11">
    <location>
        <begin position="246"/>
        <end position="270"/>
    </location>
</feature>
<evidence type="ECO:0000256" key="6">
    <source>
        <dbReference type="ARBA" id="ARBA00023136"/>
    </source>
</evidence>
<evidence type="ECO:0000259" key="12">
    <source>
        <dbReference type="PROSITE" id="PS50262"/>
    </source>
</evidence>
<evidence type="ECO:0000256" key="11">
    <source>
        <dbReference type="SAM" id="Phobius"/>
    </source>
</evidence>
<keyword evidence="6 11" id="KW-0472">Membrane</keyword>
<keyword evidence="3 10" id="KW-0812">Transmembrane</keyword>
<keyword evidence="8" id="KW-0325">Glycoprotein</keyword>
<reference evidence="13" key="1">
    <citation type="submission" date="2022-01" db="EMBL/GenBank/DDBJ databases">
        <authorList>
            <person name="Braso-Vives M."/>
        </authorList>
    </citation>
    <scope>NUCLEOTIDE SEQUENCE</scope>
</reference>
<evidence type="ECO:0000256" key="4">
    <source>
        <dbReference type="ARBA" id="ARBA00022989"/>
    </source>
</evidence>
<keyword evidence="14" id="KW-1185">Reference proteome</keyword>
<dbReference type="AlphaFoldDB" id="A0A8J9ZEB4"/>
<dbReference type="InterPro" id="IPR008365">
    <property type="entry name" value="Prostanoid_rcpt"/>
</dbReference>
<dbReference type="EMBL" id="OV696704">
    <property type="protein sequence ID" value="CAH1252120.1"/>
    <property type="molecule type" value="Genomic_DNA"/>
</dbReference>
<feature type="transmembrane region" description="Helical" evidence="11">
    <location>
        <begin position="141"/>
        <end position="161"/>
    </location>
</feature>
<dbReference type="InterPro" id="IPR000276">
    <property type="entry name" value="GPCR_Rhodpsn"/>
</dbReference>
<evidence type="ECO:0000256" key="3">
    <source>
        <dbReference type="ARBA" id="ARBA00022692"/>
    </source>
</evidence>
<keyword evidence="4 11" id="KW-1133">Transmembrane helix</keyword>
<accession>A0A8J9ZEB4</accession>
<dbReference type="CDD" id="cd00637">
    <property type="entry name" value="7tm_classA_rhodopsin-like"/>
    <property type="match status" value="1"/>
</dbReference>
<evidence type="ECO:0000256" key="10">
    <source>
        <dbReference type="RuleBase" id="RU000688"/>
    </source>
</evidence>
<dbReference type="PROSITE" id="PS00237">
    <property type="entry name" value="G_PROTEIN_RECEP_F1_1"/>
    <property type="match status" value="1"/>
</dbReference>
<dbReference type="PANTHER" id="PTHR11866">
    <property type="entry name" value="G-PROTEIN COUPLED RECEPTOR FAMILY 1 MEMBER"/>
    <property type="match status" value="1"/>
</dbReference>
<feature type="transmembrane region" description="Helical" evidence="11">
    <location>
        <begin position="101"/>
        <end position="120"/>
    </location>
</feature>
<evidence type="ECO:0000256" key="7">
    <source>
        <dbReference type="ARBA" id="ARBA00023170"/>
    </source>
</evidence>
<dbReference type="Proteomes" id="UP000838412">
    <property type="component" value="Chromosome 19"/>
</dbReference>